<dbReference type="InterPro" id="IPR051462">
    <property type="entry name" value="CBS_domain-containing"/>
</dbReference>
<dbReference type="Pfam" id="PF00571">
    <property type="entry name" value="CBS"/>
    <property type="match status" value="2"/>
</dbReference>
<dbReference type="EMBL" id="DSJL01000009">
    <property type="protein sequence ID" value="HEF64748.1"/>
    <property type="molecule type" value="Genomic_DNA"/>
</dbReference>
<dbReference type="SUPFAM" id="SSF57802">
    <property type="entry name" value="Rubredoxin-like"/>
    <property type="match status" value="1"/>
</dbReference>
<dbReference type="CDD" id="cd04586">
    <property type="entry name" value="CBS_pair_BON_assoc"/>
    <property type="match status" value="1"/>
</dbReference>
<dbReference type="Gene3D" id="3.10.580.10">
    <property type="entry name" value="CBS-domain"/>
    <property type="match status" value="2"/>
</dbReference>
<evidence type="ECO:0000313" key="3">
    <source>
        <dbReference type="EMBL" id="HEF64748.1"/>
    </source>
</evidence>
<feature type="domain" description="CBS" evidence="2">
    <location>
        <begin position="72"/>
        <end position="127"/>
    </location>
</feature>
<dbReference type="InterPro" id="IPR046342">
    <property type="entry name" value="CBS_dom_sf"/>
</dbReference>
<evidence type="ECO:0000256" key="1">
    <source>
        <dbReference type="ARBA" id="ARBA00022737"/>
    </source>
</evidence>
<dbReference type="InterPro" id="IPR000644">
    <property type="entry name" value="CBS_dom"/>
</dbReference>
<gene>
    <name evidence="3" type="ORF">ENP47_03985</name>
</gene>
<reference evidence="3" key="1">
    <citation type="journal article" date="2020" name="mSystems">
        <title>Genome- and Community-Level Interaction Insights into Carbon Utilization and Element Cycling Functions of Hydrothermarchaeota in Hydrothermal Sediment.</title>
        <authorList>
            <person name="Zhou Z."/>
            <person name="Liu Y."/>
            <person name="Xu W."/>
            <person name="Pan J."/>
            <person name="Luo Z.H."/>
            <person name="Li M."/>
        </authorList>
    </citation>
    <scope>NUCLEOTIDE SEQUENCE [LARGE SCALE GENOMIC DNA]</scope>
    <source>
        <strain evidence="3">SpSt-222</strain>
    </source>
</reference>
<dbReference type="PROSITE" id="PS51371">
    <property type="entry name" value="CBS"/>
    <property type="match status" value="2"/>
</dbReference>
<evidence type="ECO:0000259" key="2">
    <source>
        <dbReference type="PROSITE" id="PS51371"/>
    </source>
</evidence>
<dbReference type="SUPFAM" id="SSF54631">
    <property type="entry name" value="CBS-domain pair"/>
    <property type="match status" value="1"/>
</dbReference>
<name>A0A7C2BGR9_THERO</name>
<feature type="domain" description="CBS" evidence="2">
    <location>
        <begin position="14"/>
        <end position="71"/>
    </location>
</feature>
<dbReference type="PANTHER" id="PTHR48108:SF6">
    <property type="entry name" value="CBS DOMAIN-CONTAINING PROTEIN CBSX1, CHLOROPLASTIC"/>
    <property type="match status" value="1"/>
</dbReference>
<organism evidence="3">
    <name type="scientific">Thermomicrobium roseum</name>
    <dbReference type="NCBI Taxonomy" id="500"/>
    <lineage>
        <taxon>Bacteria</taxon>
        <taxon>Pseudomonadati</taxon>
        <taxon>Thermomicrobiota</taxon>
        <taxon>Thermomicrobia</taxon>
        <taxon>Thermomicrobiales</taxon>
        <taxon>Thermomicrobiaceae</taxon>
        <taxon>Thermomicrobium</taxon>
    </lineage>
</organism>
<accession>A0A7C2BGR9</accession>
<dbReference type="PANTHER" id="PTHR48108">
    <property type="entry name" value="CBS DOMAIN-CONTAINING PROTEIN CBSX2, CHLOROPLASTIC"/>
    <property type="match status" value="1"/>
</dbReference>
<dbReference type="AlphaFoldDB" id="A0A7C2BGR9"/>
<dbReference type="Gene3D" id="2.20.28.10">
    <property type="match status" value="1"/>
</dbReference>
<sequence>MGDTIDTVYAREIMTSNVIAVHPDTTLDEIAQTLVAHRITGVPVVDDDGRVLGIVSEFDLIAKRGRTAADVMTRDVIAVTENTPAETIADLIVQQRVRRVPVLREGRLVGIITRADLVRLFAMTRWSCLNCGYFERGIHRPEICSACGHREFTLQREPPGM</sequence>
<keyword evidence="1" id="KW-0677">Repeat</keyword>
<comment type="caution">
    <text evidence="3">The sequence shown here is derived from an EMBL/GenBank/DDBJ whole genome shotgun (WGS) entry which is preliminary data.</text>
</comment>
<dbReference type="SMART" id="SM00116">
    <property type="entry name" value="CBS"/>
    <property type="match status" value="2"/>
</dbReference>
<proteinExistence type="predicted"/>
<protein>
    <submittedName>
        <fullName evidence="3">CBS domain-containing protein</fullName>
    </submittedName>
</protein>